<evidence type="ECO:0000313" key="6">
    <source>
        <dbReference type="Proteomes" id="UP000239549"/>
    </source>
</evidence>
<dbReference type="EMBL" id="BFAV01000042">
    <property type="protein sequence ID" value="GBF32536.1"/>
    <property type="molecule type" value="Genomic_DNA"/>
</dbReference>
<feature type="binding site" evidence="2">
    <location>
        <position position="187"/>
    </location>
    <ligand>
        <name>CoA</name>
        <dbReference type="ChEBI" id="CHEBI:57287"/>
    </ligand>
</feature>
<feature type="binding site" evidence="2">
    <location>
        <position position="140"/>
    </location>
    <ligand>
        <name>CoA</name>
        <dbReference type="ChEBI" id="CHEBI:57287"/>
    </ligand>
</feature>
<dbReference type="SUPFAM" id="SSF56214">
    <property type="entry name" value="4'-phosphopantetheinyl transferase"/>
    <property type="match status" value="2"/>
</dbReference>
<keyword evidence="1 5" id="KW-0808">Transferase</keyword>
<dbReference type="PANTHER" id="PTHR38096:SF1">
    <property type="entry name" value="ENTEROBACTIN SYNTHASE COMPONENT D"/>
    <property type="match status" value="1"/>
</dbReference>
<proteinExistence type="predicted"/>
<feature type="binding site" evidence="2">
    <location>
        <position position="76"/>
    </location>
    <ligand>
        <name>CoA</name>
        <dbReference type="ChEBI" id="CHEBI:57287"/>
    </ligand>
</feature>
<dbReference type="Pfam" id="PF01648">
    <property type="entry name" value="ACPS"/>
    <property type="match status" value="1"/>
</dbReference>
<comment type="cofactor">
    <cofactor evidence="3">
        <name>Mg(2+)</name>
        <dbReference type="ChEBI" id="CHEBI:18420"/>
    </cofactor>
</comment>
<feature type="domain" description="4'-phosphopantetheinyl transferase" evidence="4">
    <location>
        <begin position="136"/>
        <end position="235"/>
    </location>
</feature>
<dbReference type="Proteomes" id="UP000239549">
    <property type="component" value="Unassembled WGS sequence"/>
</dbReference>
<gene>
    <name evidence="5" type="ORF">DCCM_0732</name>
</gene>
<dbReference type="AlphaFoldDB" id="A0A2L2XE73"/>
<feature type="binding site" evidence="2">
    <location>
        <position position="183"/>
    </location>
    <ligand>
        <name>CoA</name>
        <dbReference type="ChEBI" id="CHEBI:57287"/>
    </ligand>
</feature>
<accession>A0A2L2XE73</accession>
<protein>
    <submittedName>
        <fullName evidence="5">Phosphopantetheinyl transferase</fullName>
    </submittedName>
</protein>
<feature type="binding site" evidence="3">
    <location>
        <position position="140"/>
    </location>
    <ligand>
        <name>Mg(2+)</name>
        <dbReference type="ChEBI" id="CHEBI:18420"/>
    </ligand>
</feature>
<keyword evidence="3" id="KW-0460">Magnesium</keyword>
<dbReference type="GO" id="GO:0000287">
    <property type="term" value="F:magnesium ion binding"/>
    <property type="evidence" value="ECO:0007669"/>
    <property type="project" value="InterPro"/>
</dbReference>
<keyword evidence="3" id="KW-0479">Metal-binding</keyword>
<dbReference type="InterPro" id="IPR003542">
    <property type="entry name" value="Enbac_synth_compD-like"/>
</dbReference>
<comment type="caution">
    <text evidence="5">The sequence shown here is derived from an EMBL/GenBank/DDBJ whole genome shotgun (WGS) entry which is preliminary data.</text>
</comment>
<dbReference type="GO" id="GO:0009366">
    <property type="term" value="C:enterobactin synthetase complex"/>
    <property type="evidence" value="ECO:0007669"/>
    <property type="project" value="InterPro"/>
</dbReference>
<dbReference type="InterPro" id="IPR037143">
    <property type="entry name" value="4-PPantetheinyl_Trfase_dom_sf"/>
</dbReference>
<name>A0A2L2XE73_9FIRM</name>
<dbReference type="PANTHER" id="PTHR38096">
    <property type="entry name" value="ENTEROBACTIN SYNTHASE COMPONENT D"/>
    <property type="match status" value="1"/>
</dbReference>
<dbReference type="GO" id="GO:0008897">
    <property type="term" value="F:holo-[acyl-carrier-protein] synthase activity"/>
    <property type="evidence" value="ECO:0007669"/>
    <property type="project" value="InterPro"/>
</dbReference>
<sequence length="265" mass="30963">MNKIIWPITGVVFIKTHVNELEFFKNDKVYRASVCYCFIPTLIYNEELLKFLHENEKKYYNSLIYDRRRKSYLLGRYSAKMAISLLTGEDNLKKILIQQGIFNQPVNCYYNTGNIQVSIAHSDELGAAIAFPEASPMGIDVEKIDPKKTEVLQSQITKEEFVLFKNLHLSCEKILTLLWSTKESLSKVLKTGLTIPFQIYEISAIEVYQNHVITYFKNFRQYRTVSFTLGRYICSISYPKLLDLKFDVQSMNFLFDSNQYDELVI</sequence>
<dbReference type="GO" id="GO:0009239">
    <property type="term" value="P:enterobactin biosynthetic process"/>
    <property type="evidence" value="ECO:0007669"/>
    <property type="project" value="InterPro"/>
</dbReference>
<evidence type="ECO:0000256" key="3">
    <source>
        <dbReference type="PIRSR" id="PIRSR603542-2"/>
    </source>
</evidence>
<evidence type="ECO:0000256" key="2">
    <source>
        <dbReference type="PIRSR" id="PIRSR603542-1"/>
    </source>
</evidence>
<dbReference type="Gene3D" id="3.90.470.20">
    <property type="entry name" value="4'-phosphopantetheinyl transferase domain"/>
    <property type="match status" value="2"/>
</dbReference>
<evidence type="ECO:0000256" key="1">
    <source>
        <dbReference type="ARBA" id="ARBA00022679"/>
    </source>
</evidence>
<evidence type="ECO:0000259" key="4">
    <source>
        <dbReference type="Pfam" id="PF01648"/>
    </source>
</evidence>
<feature type="binding site" evidence="2">
    <location>
        <position position="68"/>
    </location>
    <ligand>
        <name>CoA</name>
        <dbReference type="ChEBI" id="CHEBI:57287"/>
    </ligand>
</feature>
<evidence type="ECO:0000313" key="5">
    <source>
        <dbReference type="EMBL" id="GBF32536.1"/>
    </source>
</evidence>
<dbReference type="GO" id="GO:0005886">
    <property type="term" value="C:plasma membrane"/>
    <property type="evidence" value="ECO:0007669"/>
    <property type="project" value="TreeGrafter"/>
</dbReference>
<dbReference type="InterPro" id="IPR008278">
    <property type="entry name" value="4-PPantetheinyl_Trfase_dom"/>
</dbReference>
<organism evidence="5 6">
    <name type="scientific">Desulfocucumis palustris</name>
    <dbReference type="NCBI Taxonomy" id="1898651"/>
    <lineage>
        <taxon>Bacteria</taxon>
        <taxon>Bacillati</taxon>
        <taxon>Bacillota</taxon>
        <taxon>Clostridia</taxon>
        <taxon>Eubacteriales</taxon>
        <taxon>Desulfocucumaceae</taxon>
        <taxon>Desulfocucumis</taxon>
    </lineage>
</organism>
<feature type="binding site" evidence="3">
    <location>
        <position position="142"/>
    </location>
    <ligand>
        <name>Mg(2+)</name>
        <dbReference type="ChEBI" id="CHEBI:18420"/>
    </ligand>
</feature>
<dbReference type="OrthoDB" id="9808281at2"/>
<reference evidence="6" key="1">
    <citation type="submission" date="2018-02" db="EMBL/GenBank/DDBJ databases">
        <title>Genome sequence of Desulfocucumis palustris strain NAW-5.</title>
        <authorList>
            <person name="Watanabe M."/>
            <person name="Kojima H."/>
            <person name="Fukui M."/>
        </authorList>
    </citation>
    <scope>NUCLEOTIDE SEQUENCE [LARGE SCALE GENOMIC DNA]</scope>
    <source>
        <strain evidence="6">NAW-5</strain>
    </source>
</reference>
<keyword evidence="6" id="KW-1185">Reference proteome</keyword>